<sequence length="101" mass="11479">MRIVFVLAAALLAAMSVSVSAGYNRDMICWTLTSGKSACAFMPKHYRLSFVPKPNCAGVFQCQRSQVHFALTRRRLRELSRYVDTSRMLPTHTATLYARLY</sequence>
<accession>A0A1H0QK88</accession>
<keyword evidence="1" id="KW-0732">Signal</keyword>
<gene>
    <name evidence="2" type="ORF">SAMN04488061_2404</name>
</gene>
<evidence type="ECO:0000256" key="1">
    <source>
        <dbReference type="SAM" id="SignalP"/>
    </source>
</evidence>
<dbReference type="EMBL" id="FNJC01000003">
    <property type="protein sequence ID" value="SDP17727.1"/>
    <property type="molecule type" value="Genomic_DNA"/>
</dbReference>
<protein>
    <recommendedName>
        <fullName evidence="4">Secreted protein</fullName>
    </recommendedName>
</protein>
<feature type="signal peptide" evidence="1">
    <location>
        <begin position="1"/>
        <end position="21"/>
    </location>
</feature>
<organism evidence="2 3">
    <name type="scientific">Filomicrobium insigne</name>
    <dbReference type="NCBI Taxonomy" id="418854"/>
    <lineage>
        <taxon>Bacteria</taxon>
        <taxon>Pseudomonadati</taxon>
        <taxon>Pseudomonadota</taxon>
        <taxon>Alphaproteobacteria</taxon>
        <taxon>Hyphomicrobiales</taxon>
        <taxon>Hyphomicrobiaceae</taxon>
        <taxon>Filomicrobium</taxon>
    </lineage>
</organism>
<evidence type="ECO:0008006" key="4">
    <source>
        <dbReference type="Google" id="ProtNLM"/>
    </source>
</evidence>
<evidence type="ECO:0000313" key="3">
    <source>
        <dbReference type="Proteomes" id="UP000198795"/>
    </source>
</evidence>
<keyword evidence="3" id="KW-1185">Reference proteome</keyword>
<reference evidence="2 3" key="1">
    <citation type="submission" date="2016-10" db="EMBL/GenBank/DDBJ databases">
        <authorList>
            <person name="Varghese N."/>
            <person name="Submissions S."/>
        </authorList>
    </citation>
    <scope>NUCLEOTIDE SEQUENCE [LARGE SCALE GENOMIC DNA]</scope>
    <source>
        <strain evidence="2 3">CGMCC 1.6497</strain>
    </source>
</reference>
<proteinExistence type="predicted"/>
<name>A0A1H0QK88_9HYPH</name>
<evidence type="ECO:0000313" key="2">
    <source>
        <dbReference type="EMBL" id="SDP17727.1"/>
    </source>
</evidence>
<dbReference type="Proteomes" id="UP000198795">
    <property type="component" value="Unassembled WGS sequence"/>
</dbReference>
<dbReference type="RefSeq" id="WP_090228940.1">
    <property type="nucleotide sequence ID" value="NZ_FNJC01000003.1"/>
</dbReference>
<comment type="caution">
    <text evidence="2">The sequence shown here is derived from an EMBL/GenBank/DDBJ whole genome shotgun (WGS) entry which is preliminary data.</text>
</comment>
<feature type="chain" id="PRO_5046528995" description="Secreted protein" evidence="1">
    <location>
        <begin position="22"/>
        <end position="101"/>
    </location>
</feature>